<accession>W6JKT4</accession>
<reference evidence="1 2" key="1">
    <citation type="journal article" date="2014" name="Virology">
        <title>The complete genome sequence of the Alphaentomopoxvirus Anomala cuprea entomopoxvirus, including its terminal hairpin loop sequences, suggests a potentially unique mode of apoptosis inhibition and mode of DNA replication.</title>
        <authorList>
            <person name="Mitsuhashi W."/>
            <person name="Miyamoto K."/>
            <person name="Wada S."/>
        </authorList>
    </citation>
    <scope>NUCLEOTIDE SEQUENCE [LARGE SCALE GENOMIC DNA]</scope>
    <source>
        <strain evidence="1">CV6M</strain>
    </source>
</reference>
<dbReference type="EMBL" id="AP013055">
    <property type="protein sequence ID" value="BAO49390.1"/>
    <property type="molecule type" value="Genomic_DNA"/>
</dbReference>
<dbReference type="RefSeq" id="YP_009001503.1">
    <property type="nucleotide sequence ID" value="NC_023426.1"/>
</dbReference>
<keyword evidence="2" id="KW-1185">Reference proteome</keyword>
<proteinExistence type="predicted"/>
<sequence>MDSTTELIPEHIITNQIKNNEILLNKLATINIDLDSIKDKIKNGDGIIVLTTFNNGSITIVLAEPATHKNGD</sequence>
<protein>
    <submittedName>
        <fullName evidence="1">Uncharacterized protein</fullName>
    </submittedName>
</protein>
<name>W6JKT4_9POXV</name>
<evidence type="ECO:0000313" key="2">
    <source>
        <dbReference type="Proteomes" id="UP000174145"/>
    </source>
</evidence>
<dbReference type="Proteomes" id="UP000174145">
    <property type="component" value="Segment"/>
</dbReference>
<dbReference type="KEGG" id="vg:18263459"/>
<dbReference type="GeneID" id="18263459"/>
<evidence type="ECO:0000313" key="1">
    <source>
        <dbReference type="EMBL" id="BAO49390.1"/>
    </source>
</evidence>
<organism evidence="1 2">
    <name type="scientific">Alphaentomopoxvirus acuprea</name>
    <dbReference type="NCBI Taxonomy" id="62099"/>
    <lineage>
        <taxon>Viruses</taxon>
        <taxon>Varidnaviria</taxon>
        <taxon>Bamfordvirae</taxon>
        <taxon>Nucleocytoviricota</taxon>
        <taxon>Pokkesviricetes</taxon>
        <taxon>Chitovirales</taxon>
        <taxon>Poxviridae</taxon>
        <taxon>Entomopoxvirinae</taxon>
        <taxon>Alphaentomopoxvirus</taxon>
    </lineage>
</organism>